<comment type="subcellular location">
    <subcellularLocation>
        <location evidence="1">Cell membrane</location>
        <topology evidence="1">Multi-pass membrane protein</topology>
    </subcellularLocation>
</comment>
<accession>A0A2T4DL07</accession>
<dbReference type="PANTHER" id="PTHR30213">
    <property type="entry name" value="INNER MEMBRANE PROTEIN YHJD"/>
    <property type="match status" value="1"/>
</dbReference>
<keyword evidence="3 6" id="KW-0812">Transmembrane</keyword>
<evidence type="ECO:0000256" key="1">
    <source>
        <dbReference type="ARBA" id="ARBA00004651"/>
    </source>
</evidence>
<feature type="transmembrane region" description="Helical" evidence="6">
    <location>
        <begin position="229"/>
        <end position="252"/>
    </location>
</feature>
<dbReference type="InterPro" id="IPR017039">
    <property type="entry name" value="Virul_fac_BrkB"/>
</dbReference>
<evidence type="ECO:0000313" key="8">
    <source>
        <dbReference type="Proteomes" id="UP000240608"/>
    </source>
</evidence>
<dbReference type="Pfam" id="PF03631">
    <property type="entry name" value="Virul_fac_BrkB"/>
    <property type="match status" value="1"/>
</dbReference>
<proteinExistence type="predicted"/>
<dbReference type="PIRSF" id="PIRSF035875">
    <property type="entry name" value="RNase_BN"/>
    <property type="match status" value="1"/>
</dbReference>
<feature type="transmembrane region" description="Helical" evidence="6">
    <location>
        <begin position="107"/>
        <end position="126"/>
    </location>
</feature>
<keyword evidence="2" id="KW-1003">Cell membrane</keyword>
<evidence type="ECO:0000256" key="5">
    <source>
        <dbReference type="ARBA" id="ARBA00023136"/>
    </source>
</evidence>
<evidence type="ECO:0000256" key="2">
    <source>
        <dbReference type="ARBA" id="ARBA00022475"/>
    </source>
</evidence>
<gene>
    <name evidence="7" type="ORF">C9994_12065</name>
</gene>
<feature type="transmembrane region" description="Helical" evidence="6">
    <location>
        <begin position="193"/>
        <end position="217"/>
    </location>
</feature>
<feature type="transmembrane region" description="Helical" evidence="6">
    <location>
        <begin position="264"/>
        <end position="285"/>
    </location>
</feature>
<dbReference type="NCBIfam" id="TIGR00765">
    <property type="entry name" value="yihY_not_rbn"/>
    <property type="match status" value="1"/>
</dbReference>
<dbReference type="PANTHER" id="PTHR30213:SF1">
    <property type="entry name" value="INNER MEMBRANE PROTEIN YHJD"/>
    <property type="match status" value="1"/>
</dbReference>
<keyword evidence="5 6" id="KW-0472">Membrane</keyword>
<reference evidence="7 8" key="1">
    <citation type="submission" date="2018-03" db="EMBL/GenBank/DDBJ databases">
        <title>Cross-interface Injection: A General Nanoliter Liquid Handling Method Applied to Single Cells Genome Amplification Automated Nanoliter Liquid Handling Applied to Single Cell Multiple Displacement Amplification.</title>
        <authorList>
            <person name="Yun J."/>
            <person name="Xu P."/>
            <person name="Xu J."/>
            <person name="Dai X."/>
            <person name="Wang Y."/>
            <person name="Zheng X."/>
            <person name="Cao C."/>
            <person name="Yi Q."/>
            <person name="Zhu Y."/>
            <person name="Wang L."/>
            <person name="Dong Z."/>
            <person name="Huang Y."/>
            <person name="Huang L."/>
            <person name="Du W."/>
        </authorList>
    </citation>
    <scope>NUCLEOTIDE SEQUENCE [LARGE SCALE GENOMIC DNA]</scope>
    <source>
        <strain evidence="7 8">Z-D1-2</strain>
    </source>
</reference>
<dbReference type="Proteomes" id="UP000240608">
    <property type="component" value="Unassembled WGS sequence"/>
</dbReference>
<organism evidence="7 8">
    <name type="scientific">Marivirga lumbricoides</name>
    <dbReference type="NCBI Taxonomy" id="1046115"/>
    <lineage>
        <taxon>Bacteria</taxon>
        <taxon>Pseudomonadati</taxon>
        <taxon>Bacteroidota</taxon>
        <taxon>Cytophagia</taxon>
        <taxon>Cytophagales</taxon>
        <taxon>Marivirgaceae</taxon>
        <taxon>Marivirga</taxon>
    </lineage>
</organism>
<name>A0A2T4DL07_9BACT</name>
<dbReference type="GO" id="GO:0005886">
    <property type="term" value="C:plasma membrane"/>
    <property type="evidence" value="ECO:0007669"/>
    <property type="project" value="UniProtKB-SubCell"/>
</dbReference>
<dbReference type="AlphaFoldDB" id="A0A2T4DL07"/>
<evidence type="ECO:0000256" key="6">
    <source>
        <dbReference type="SAM" id="Phobius"/>
    </source>
</evidence>
<feature type="transmembrane region" description="Helical" evidence="6">
    <location>
        <begin position="44"/>
        <end position="68"/>
    </location>
</feature>
<evidence type="ECO:0000256" key="3">
    <source>
        <dbReference type="ARBA" id="ARBA00022692"/>
    </source>
</evidence>
<keyword evidence="4 6" id="KW-1133">Transmembrane helix</keyword>
<feature type="transmembrane region" description="Helical" evidence="6">
    <location>
        <begin position="155"/>
        <end position="181"/>
    </location>
</feature>
<dbReference type="EMBL" id="PYVU01000129">
    <property type="protein sequence ID" value="PTB94493.1"/>
    <property type="molecule type" value="Genomic_DNA"/>
</dbReference>
<protein>
    <submittedName>
        <fullName evidence="7">Ribonuclease BN</fullName>
    </submittedName>
</protein>
<evidence type="ECO:0000313" key="7">
    <source>
        <dbReference type="EMBL" id="PTB94493.1"/>
    </source>
</evidence>
<comment type="caution">
    <text evidence="7">The sequence shown here is derived from an EMBL/GenBank/DDBJ whole genome shotgun (WGS) entry which is preliminary data.</text>
</comment>
<sequence length="315" mass="34936">MNSRLANNHLNNAMNLNNIKTFFKLLKRTGKKWMARGPFREGPIIAYYAIFALPGLLVVSISIAGYIFGNEVVTGELHAQISDAIGESTADSVQALLRRSLETEDSTWASILGFATILIGATTVFAQLQQSFNNIWEVEADKQKTGVWPFIKTRLFSFGLILSIGFLLLVFLLLSSLLSAFGNWIQQYFSESILILVKILNICISLGVITLLFALLLKVLPDAKIRWRAVWIGAFMTALLFVLGETALGFYFGTADPGSGYGPASSVVLILLWTSYSAMIVFFGAEFTRVYSDYHYGKREPSDHAQEKKSISTDN</sequence>
<evidence type="ECO:0000256" key="4">
    <source>
        <dbReference type="ARBA" id="ARBA00022989"/>
    </source>
</evidence>